<dbReference type="Proteomes" id="UP000799770">
    <property type="component" value="Unassembled WGS sequence"/>
</dbReference>
<organism evidence="2 3">
    <name type="scientific">Lophiotrema nucula</name>
    <dbReference type="NCBI Taxonomy" id="690887"/>
    <lineage>
        <taxon>Eukaryota</taxon>
        <taxon>Fungi</taxon>
        <taxon>Dikarya</taxon>
        <taxon>Ascomycota</taxon>
        <taxon>Pezizomycotina</taxon>
        <taxon>Dothideomycetes</taxon>
        <taxon>Pleosporomycetidae</taxon>
        <taxon>Pleosporales</taxon>
        <taxon>Lophiotremataceae</taxon>
        <taxon>Lophiotrema</taxon>
    </lineage>
</organism>
<reference evidence="2" key="1">
    <citation type="journal article" date="2020" name="Stud. Mycol.">
        <title>101 Dothideomycetes genomes: a test case for predicting lifestyles and emergence of pathogens.</title>
        <authorList>
            <person name="Haridas S."/>
            <person name="Albert R."/>
            <person name="Binder M."/>
            <person name="Bloem J."/>
            <person name="Labutti K."/>
            <person name="Salamov A."/>
            <person name="Andreopoulos B."/>
            <person name="Baker S."/>
            <person name="Barry K."/>
            <person name="Bills G."/>
            <person name="Bluhm B."/>
            <person name="Cannon C."/>
            <person name="Castanera R."/>
            <person name="Culley D."/>
            <person name="Daum C."/>
            <person name="Ezra D."/>
            <person name="Gonzalez J."/>
            <person name="Henrissat B."/>
            <person name="Kuo A."/>
            <person name="Liang C."/>
            <person name="Lipzen A."/>
            <person name="Lutzoni F."/>
            <person name="Magnuson J."/>
            <person name="Mondo S."/>
            <person name="Nolan M."/>
            <person name="Ohm R."/>
            <person name="Pangilinan J."/>
            <person name="Park H.-J."/>
            <person name="Ramirez L."/>
            <person name="Alfaro M."/>
            <person name="Sun H."/>
            <person name="Tritt A."/>
            <person name="Yoshinaga Y."/>
            <person name="Zwiers L.-H."/>
            <person name="Turgeon B."/>
            <person name="Goodwin S."/>
            <person name="Spatafora J."/>
            <person name="Crous P."/>
            <person name="Grigoriev I."/>
        </authorList>
    </citation>
    <scope>NUCLEOTIDE SEQUENCE</scope>
    <source>
        <strain evidence="2">CBS 627.86</strain>
    </source>
</reference>
<feature type="domain" description="Heterokaryon incompatibility" evidence="1">
    <location>
        <begin position="176"/>
        <end position="329"/>
    </location>
</feature>
<dbReference type="OrthoDB" id="2958217at2759"/>
<dbReference type="EMBL" id="ML977333">
    <property type="protein sequence ID" value="KAF2111851.1"/>
    <property type="molecule type" value="Genomic_DNA"/>
</dbReference>
<proteinExistence type="predicted"/>
<evidence type="ECO:0000313" key="2">
    <source>
        <dbReference type="EMBL" id="KAF2111851.1"/>
    </source>
</evidence>
<evidence type="ECO:0000259" key="1">
    <source>
        <dbReference type="Pfam" id="PF06985"/>
    </source>
</evidence>
<dbReference type="PANTHER" id="PTHR33112:SF10">
    <property type="entry name" value="TOL"/>
    <property type="match status" value="1"/>
</dbReference>
<gene>
    <name evidence="2" type="ORF">BDV96DRAFT_649823</name>
</gene>
<name>A0A6A5Z0I9_9PLEO</name>
<dbReference type="Pfam" id="PF06985">
    <property type="entry name" value="HET"/>
    <property type="match status" value="1"/>
</dbReference>
<dbReference type="AlphaFoldDB" id="A0A6A5Z0I9"/>
<dbReference type="PANTHER" id="PTHR33112">
    <property type="entry name" value="DOMAIN PROTEIN, PUTATIVE-RELATED"/>
    <property type="match status" value="1"/>
</dbReference>
<dbReference type="InterPro" id="IPR010730">
    <property type="entry name" value="HET"/>
</dbReference>
<protein>
    <submittedName>
        <fullName evidence="2">Heterokaryon incompatibility protein-domain-containing protein</fullName>
    </submittedName>
</protein>
<sequence length="628" mass="72636">MAHTFRLGLDEGDLERDIDGIQIGAVAECPLCLLAWREILKLRQQGTTKKDFRIHRISFNFNNYYKRSRTFYFRILREYTNGPTHVIANEDVRLGLHPLLGLNLQTAQLAAKYEYPPRTDAESVAKLIESWYLQCTTQHPGCASPVSTYQPPRLVEIQKGGFRLIIPSECGVRGSYATLSHCWGNAPDFLKLTSTNMEQLRQWNPTDRLPQTFQDAVRLCCHLHIKYLWIDSLCILQDGEGSISDWSLHVTEMRVVYSNGVLNIAASRAAASNEGMYTFRNPNFVRPAVIQGNNRFGLSNELHLLVNAEFKEPGATRPPLNERGWVFQERILSRRVVHFEREQVFWECNDSALCETYPAGVNETYGRGETIPLFELPTKHNYKLAAFAGIAQHISREFNDDYFAGMFRSQLPMALHWRALDWHWKQDANQLDEYLLVPQSPPDNVYRCPSWTWAKMDTDRARGAHCLHIVDPDSLSKHYVTIHDVKATPVDSKNLFGNLKSAYIILEGRLLPWVKEHEMPDRIGSLFDGKKEACIDPRELFIIPFFAEFQPTRNPDYYVYFLIVHRPGTEKQERYRRVGTATLFRHLRADTDIEERTKGLSTIDEIFEADVVWRKYLSTVEEKRIFLV</sequence>
<keyword evidence="3" id="KW-1185">Reference proteome</keyword>
<accession>A0A6A5Z0I9</accession>
<evidence type="ECO:0000313" key="3">
    <source>
        <dbReference type="Proteomes" id="UP000799770"/>
    </source>
</evidence>